<sequence length="76" mass="8210">MFLISQGKINLKYIIIVGVLAIVAGAIILSQGKAIWNEISGLTIFSEVAKPAQVADETAGWNVYENKRGKVYGEIS</sequence>
<proteinExistence type="predicted"/>
<feature type="transmembrane region" description="Helical" evidence="1">
    <location>
        <begin position="12"/>
        <end position="30"/>
    </location>
</feature>
<gene>
    <name evidence="2" type="ORF">A3D59_04770</name>
</gene>
<dbReference type="AlphaFoldDB" id="A0A1G2R4R0"/>
<organism evidence="2 3">
    <name type="scientific">Candidatus Wildermuthbacteria bacterium RIFCSPHIGHO2_02_FULL_47_17</name>
    <dbReference type="NCBI Taxonomy" id="1802452"/>
    <lineage>
        <taxon>Bacteria</taxon>
        <taxon>Candidatus Wildermuthiibacteriota</taxon>
    </lineage>
</organism>
<protein>
    <submittedName>
        <fullName evidence="2">Uncharacterized protein</fullName>
    </submittedName>
</protein>
<dbReference type="Proteomes" id="UP000179258">
    <property type="component" value="Unassembled WGS sequence"/>
</dbReference>
<keyword evidence="1" id="KW-0472">Membrane</keyword>
<evidence type="ECO:0000313" key="2">
    <source>
        <dbReference type="EMBL" id="OHA67717.1"/>
    </source>
</evidence>
<reference evidence="2 3" key="1">
    <citation type="journal article" date="2016" name="Nat. Commun.">
        <title>Thousands of microbial genomes shed light on interconnected biogeochemical processes in an aquifer system.</title>
        <authorList>
            <person name="Anantharaman K."/>
            <person name="Brown C.T."/>
            <person name="Hug L.A."/>
            <person name="Sharon I."/>
            <person name="Castelle C.J."/>
            <person name="Probst A.J."/>
            <person name="Thomas B.C."/>
            <person name="Singh A."/>
            <person name="Wilkins M.J."/>
            <person name="Karaoz U."/>
            <person name="Brodie E.L."/>
            <person name="Williams K.H."/>
            <person name="Hubbard S.S."/>
            <person name="Banfield J.F."/>
        </authorList>
    </citation>
    <scope>NUCLEOTIDE SEQUENCE [LARGE SCALE GENOMIC DNA]</scope>
</reference>
<evidence type="ECO:0000256" key="1">
    <source>
        <dbReference type="SAM" id="Phobius"/>
    </source>
</evidence>
<keyword evidence="1" id="KW-0812">Transmembrane</keyword>
<dbReference type="EMBL" id="MHTX01000035">
    <property type="protein sequence ID" value="OHA67717.1"/>
    <property type="molecule type" value="Genomic_DNA"/>
</dbReference>
<accession>A0A1G2R4R0</accession>
<keyword evidence="1" id="KW-1133">Transmembrane helix</keyword>
<name>A0A1G2R4R0_9BACT</name>
<evidence type="ECO:0000313" key="3">
    <source>
        <dbReference type="Proteomes" id="UP000179258"/>
    </source>
</evidence>
<comment type="caution">
    <text evidence="2">The sequence shown here is derived from an EMBL/GenBank/DDBJ whole genome shotgun (WGS) entry which is preliminary data.</text>
</comment>